<accession>A0A9W2V9A2</accession>
<reference evidence="3" key="1">
    <citation type="submission" date="2025-08" db="UniProtKB">
        <authorList>
            <consortium name="RefSeq"/>
        </authorList>
    </citation>
    <scope>IDENTIFICATION</scope>
    <source>
        <tissue evidence="3">Whole blood</tissue>
    </source>
</reference>
<dbReference type="AlphaFoldDB" id="A0A9W2V9A2"/>
<dbReference type="Proteomes" id="UP001165780">
    <property type="component" value="Unplaced"/>
</dbReference>
<keyword evidence="2" id="KW-1185">Reference proteome</keyword>
<sequence>MGGGVVGGHGGAAPGASEATAAATAAAAGGVRSRREALGRGNGAPGRPEGGRGQDRWGPGRQGEVHVAWCQKWDLKVPAAGAL</sequence>
<name>A0A9W2V9A2_PANPR</name>
<evidence type="ECO:0000313" key="3">
    <source>
        <dbReference type="RefSeq" id="XP_053755297.1"/>
    </source>
</evidence>
<feature type="region of interest" description="Disordered" evidence="1">
    <location>
        <begin position="1"/>
        <end position="63"/>
    </location>
</feature>
<evidence type="ECO:0000313" key="2">
    <source>
        <dbReference type="Proteomes" id="UP001165780"/>
    </source>
</evidence>
<dbReference type="RefSeq" id="XP_053755297.1">
    <property type="nucleotide sequence ID" value="XM_053899322.1"/>
</dbReference>
<evidence type="ECO:0000256" key="1">
    <source>
        <dbReference type="SAM" id="MobiDB-lite"/>
    </source>
</evidence>
<dbReference type="GeneID" id="128776128"/>
<protein>
    <submittedName>
        <fullName evidence="3">Oxysterol-binding protein 1-like</fullName>
    </submittedName>
</protein>
<proteinExistence type="predicted"/>
<organism evidence="2 3">
    <name type="scientific">Panthera pardus</name>
    <name type="common">Leopard</name>
    <name type="synonym">Felis pardus</name>
    <dbReference type="NCBI Taxonomy" id="9691"/>
    <lineage>
        <taxon>Eukaryota</taxon>
        <taxon>Metazoa</taxon>
        <taxon>Chordata</taxon>
        <taxon>Craniata</taxon>
        <taxon>Vertebrata</taxon>
        <taxon>Euteleostomi</taxon>
        <taxon>Mammalia</taxon>
        <taxon>Eutheria</taxon>
        <taxon>Laurasiatheria</taxon>
        <taxon>Carnivora</taxon>
        <taxon>Feliformia</taxon>
        <taxon>Felidae</taxon>
        <taxon>Pantherinae</taxon>
        <taxon>Panthera</taxon>
    </lineage>
</organism>
<gene>
    <name evidence="3" type="primary">LOC128776128</name>
</gene>
<feature type="compositionally biased region" description="Low complexity" evidence="1">
    <location>
        <begin position="14"/>
        <end position="30"/>
    </location>
</feature>
<feature type="compositionally biased region" description="Gly residues" evidence="1">
    <location>
        <begin position="1"/>
        <end position="13"/>
    </location>
</feature>